<name>C0CM78_BLAHS</name>
<organism evidence="2 3">
    <name type="scientific">Blautia hydrogenotrophica (strain DSM 10507 / JCM 14656 / S5a33)</name>
    <name type="common">Ruminococcus hydrogenotrophicus</name>
    <dbReference type="NCBI Taxonomy" id="476272"/>
    <lineage>
        <taxon>Bacteria</taxon>
        <taxon>Bacillati</taxon>
        <taxon>Bacillota</taxon>
        <taxon>Clostridia</taxon>
        <taxon>Lachnospirales</taxon>
        <taxon>Lachnospiraceae</taxon>
        <taxon>Blautia</taxon>
    </lineage>
</organism>
<dbReference type="RefSeq" id="WP_005948883.1">
    <property type="nucleotide sequence ID" value="NZ_CP136423.1"/>
</dbReference>
<dbReference type="Pfam" id="PF02498">
    <property type="entry name" value="Bro-N"/>
    <property type="match status" value="1"/>
</dbReference>
<dbReference type="PANTHER" id="PTHR36180:SF2">
    <property type="entry name" value="BRO FAMILY PROTEIN"/>
    <property type="match status" value="1"/>
</dbReference>
<evidence type="ECO:0000313" key="3">
    <source>
        <dbReference type="Proteomes" id="UP000003100"/>
    </source>
</evidence>
<comment type="caution">
    <text evidence="2">The sequence shown here is derived from an EMBL/GenBank/DDBJ whole genome shotgun (WGS) entry which is preliminary data.</text>
</comment>
<protein>
    <recommendedName>
        <fullName evidence="1">Bro-N domain-containing protein</fullName>
    </recommendedName>
</protein>
<dbReference type="PATRIC" id="fig|476272.21.peg.1998"/>
<dbReference type="GeneID" id="86822308"/>
<reference evidence="2 3" key="1">
    <citation type="submission" date="2009-01" db="EMBL/GenBank/DDBJ databases">
        <authorList>
            <person name="Fulton L."/>
            <person name="Clifton S."/>
            <person name="Fulton B."/>
            <person name="Xu J."/>
            <person name="Minx P."/>
            <person name="Pepin K.H."/>
            <person name="Johnson M."/>
            <person name="Bhonagiri V."/>
            <person name="Nash W.E."/>
            <person name="Mardis E.R."/>
            <person name="Wilson R.K."/>
        </authorList>
    </citation>
    <scope>NUCLEOTIDE SEQUENCE [LARGE SCALE GENOMIC DNA]</scope>
    <source>
        <strain evidence="3">DSM 10507 / JCM 14656 / S5a33</strain>
    </source>
</reference>
<dbReference type="eggNOG" id="COG3617">
    <property type="taxonomic scope" value="Bacteria"/>
</dbReference>
<proteinExistence type="predicted"/>
<dbReference type="AlphaFoldDB" id="C0CM78"/>
<dbReference type="PROSITE" id="PS51750">
    <property type="entry name" value="BRO_N"/>
    <property type="match status" value="1"/>
</dbReference>
<dbReference type="Proteomes" id="UP000003100">
    <property type="component" value="Unassembled WGS sequence"/>
</dbReference>
<accession>C0CM78</accession>
<evidence type="ECO:0000259" key="1">
    <source>
        <dbReference type="PROSITE" id="PS51750"/>
    </source>
</evidence>
<feature type="domain" description="Bro-N" evidence="1">
    <location>
        <begin position="1"/>
        <end position="115"/>
    </location>
</feature>
<evidence type="ECO:0000313" key="2">
    <source>
        <dbReference type="EMBL" id="EEG49148.1"/>
    </source>
</evidence>
<dbReference type="InterPro" id="IPR003497">
    <property type="entry name" value="BRO_N_domain"/>
</dbReference>
<reference evidence="2 3" key="2">
    <citation type="submission" date="2009-02" db="EMBL/GenBank/DDBJ databases">
        <title>Draft genome sequence of Blautia hydrogenotrophica DSM 10507 (Ruminococcus hydrogenotrophicus DSM 10507).</title>
        <authorList>
            <person name="Sudarsanam P."/>
            <person name="Ley R."/>
            <person name="Guruge J."/>
            <person name="Turnbaugh P.J."/>
            <person name="Mahowald M."/>
            <person name="Liep D."/>
            <person name="Gordon J."/>
        </authorList>
    </citation>
    <scope>NUCLEOTIDE SEQUENCE [LARGE SCALE GENOMIC DNA]</scope>
    <source>
        <strain evidence="3">DSM 10507 / JCM 14656 / S5a33</strain>
    </source>
</reference>
<dbReference type="EMBL" id="ACBZ01000101">
    <property type="protein sequence ID" value="EEG49148.1"/>
    <property type="molecule type" value="Genomic_DNA"/>
</dbReference>
<gene>
    <name evidence="2" type="ORF">RUMHYD_01959</name>
</gene>
<sequence>MVSIFEERNVRIICSKNRSEIWFSAIDVGEELGIANIRDTLRNIDRSEKKKFTNEMISGVGVFYTRNFNSPLNNYGETFVSEEAVYNMAFRSNKPEAKLFTKWVTKVLKQIRVNGFYVLDGKGEERLKTREETKKVRRMETDTIKKYVEYAKSQGSTHADMYYQNFTKLVQNCLGIEAGRRDDLDQKTLLRLKSLETLIDMRLENLLKTDIPYKDMYEDVKELIRSI</sequence>
<keyword evidence="3" id="KW-1185">Reference proteome</keyword>
<dbReference type="HOGENOM" id="CLU_1217916_0_0_9"/>
<dbReference type="PANTHER" id="PTHR36180">
    <property type="entry name" value="DNA-BINDING PROTEIN-RELATED-RELATED"/>
    <property type="match status" value="1"/>
</dbReference>
<dbReference type="SMART" id="SM01040">
    <property type="entry name" value="Bro-N"/>
    <property type="match status" value="1"/>
</dbReference>